<dbReference type="OrthoDB" id="71302at2759"/>
<dbReference type="EMBL" id="KZ502436">
    <property type="protein sequence ID" value="PKU79639.1"/>
    <property type="molecule type" value="Genomic_DNA"/>
</dbReference>
<keyword evidence="3" id="KW-0238">DNA-binding</keyword>
<dbReference type="GO" id="GO:0003677">
    <property type="term" value="F:DNA binding"/>
    <property type="evidence" value="ECO:0007669"/>
    <property type="project" value="UniProtKB-KW"/>
</dbReference>
<dbReference type="InterPro" id="IPR036638">
    <property type="entry name" value="HLH_DNA-bd_sf"/>
</dbReference>
<dbReference type="SMART" id="SM00353">
    <property type="entry name" value="HLH"/>
    <property type="match status" value="1"/>
</dbReference>
<evidence type="ECO:0000313" key="7">
    <source>
        <dbReference type="EMBL" id="PKU79639.1"/>
    </source>
</evidence>
<reference evidence="7 8" key="1">
    <citation type="journal article" date="2016" name="Sci. Rep.">
        <title>The Dendrobium catenatum Lindl. genome sequence provides insights into polysaccharide synthase, floral development and adaptive evolution.</title>
        <authorList>
            <person name="Zhang G.Q."/>
            <person name="Xu Q."/>
            <person name="Bian C."/>
            <person name="Tsai W.C."/>
            <person name="Yeh C.M."/>
            <person name="Liu K.W."/>
            <person name="Yoshida K."/>
            <person name="Zhang L.S."/>
            <person name="Chang S.B."/>
            <person name="Chen F."/>
            <person name="Shi Y."/>
            <person name="Su Y.Y."/>
            <person name="Zhang Y.Q."/>
            <person name="Chen L.J."/>
            <person name="Yin Y."/>
            <person name="Lin M."/>
            <person name="Huang H."/>
            <person name="Deng H."/>
            <person name="Wang Z.W."/>
            <person name="Zhu S.L."/>
            <person name="Zhao X."/>
            <person name="Deng C."/>
            <person name="Niu S.C."/>
            <person name="Huang J."/>
            <person name="Wang M."/>
            <person name="Liu G.H."/>
            <person name="Yang H.J."/>
            <person name="Xiao X.J."/>
            <person name="Hsiao Y.Y."/>
            <person name="Wu W.L."/>
            <person name="Chen Y.Y."/>
            <person name="Mitsuda N."/>
            <person name="Ohme-Takagi M."/>
            <person name="Luo Y.B."/>
            <person name="Van de Peer Y."/>
            <person name="Liu Z.J."/>
        </authorList>
    </citation>
    <scope>NUCLEOTIDE SEQUENCE [LARGE SCALE GENOMIC DNA]</scope>
    <source>
        <tissue evidence="7">The whole plant</tissue>
    </source>
</reference>
<proteinExistence type="inferred from homology"/>
<dbReference type="InterPro" id="IPR045847">
    <property type="entry name" value="AIG1-like"/>
</dbReference>
<keyword evidence="8" id="KW-1185">Reference proteome</keyword>
<dbReference type="CDD" id="cd04873">
    <property type="entry name" value="ACT_UUR-ACR-like"/>
    <property type="match status" value="1"/>
</dbReference>
<sequence>MKNSSNFSAESNRADHTSSPYNGALLLPMASSSSAPALLSHGRDLQSSSSSSFSTDARTAAALRIHSLAEKKRRERINTHLATLRHMTPNSSKMDKASLLARVIEQVRDLNRKAANINKISAIPSEMNQVIVECDNGSLNRPPFSSSSFADQNIQIKATLCCADRPHLFSDLMKAFQILRLKAVRAELTSVGGRTQNVFTLCRKDGNGNGNVCLSSLIESIRNVLTKIASSEESAFIDQSEKRQRFLATNYFNMSV</sequence>
<reference evidence="7 8" key="2">
    <citation type="journal article" date="2017" name="Nature">
        <title>The Apostasia genome and the evolution of orchids.</title>
        <authorList>
            <person name="Zhang G.Q."/>
            <person name="Liu K.W."/>
            <person name="Li Z."/>
            <person name="Lohaus R."/>
            <person name="Hsiao Y.Y."/>
            <person name="Niu S.C."/>
            <person name="Wang J.Y."/>
            <person name="Lin Y.C."/>
            <person name="Xu Q."/>
            <person name="Chen L.J."/>
            <person name="Yoshida K."/>
            <person name="Fujiwara S."/>
            <person name="Wang Z.W."/>
            <person name="Zhang Y.Q."/>
            <person name="Mitsuda N."/>
            <person name="Wang M."/>
            <person name="Liu G.H."/>
            <person name="Pecoraro L."/>
            <person name="Huang H.X."/>
            <person name="Xiao X.J."/>
            <person name="Lin M."/>
            <person name="Wu X.Y."/>
            <person name="Wu W.L."/>
            <person name="Chen Y.Y."/>
            <person name="Chang S.B."/>
            <person name="Sakamoto S."/>
            <person name="Ohme-Takagi M."/>
            <person name="Yagi M."/>
            <person name="Zeng S.J."/>
            <person name="Shen C.Y."/>
            <person name="Yeh C.M."/>
            <person name="Luo Y.B."/>
            <person name="Tsai W.C."/>
            <person name="Van de Peer Y."/>
            <person name="Liu Z.J."/>
        </authorList>
    </citation>
    <scope>NUCLEOTIDE SEQUENCE [LARGE SCALE GENOMIC DNA]</scope>
    <source>
        <tissue evidence="7">The whole plant</tissue>
    </source>
</reference>
<dbReference type="GO" id="GO:0003700">
    <property type="term" value="F:DNA-binding transcription factor activity"/>
    <property type="evidence" value="ECO:0007669"/>
    <property type="project" value="InterPro"/>
</dbReference>
<accession>A0A2I0WVD7</accession>
<evidence type="ECO:0000256" key="5">
    <source>
        <dbReference type="SAM" id="MobiDB-lite"/>
    </source>
</evidence>
<dbReference type="PROSITE" id="PS50888">
    <property type="entry name" value="BHLH"/>
    <property type="match status" value="1"/>
</dbReference>
<comment type="similarity">
    <text evidence="1">Belongs to the bHLH protein family.</text>
</comment>
<evidence type="ECO:0000256" key="2">
    <source>
        <dbReference type="ARBA" id="ARBA00023015"/>
    </source>
</evidence>
<organism evidence="7 8">
    <name type="scientific">Dendrobium catenatum</name>
    <dbReference type="NCBI Taxonomy" id="906689"/>
    <lineage>
        <taxon>Eukaryota</taxon>
        <taxon>Viridiplantae</taxon>
        <taxon>Streptophyta</taxon>
        <taxon>Embryophyta</taxon>
        <taxon>Tracheophyta</taxon>
        <taxon>Spermatophyta</taxon>
        <taxon>Magnoliopsida</taxon>
        <taxon>Liliopsida</taxon>
        <taxon>Asparagales</taxon>
        <taxon>Orchidaceae</taxon>
        <taxon>Epidendroideae</taxon>
        <taxon>Malaxideae</taxon>
        <taxon>Dendrobiinae</taxon>
        <taxon>Dendrobium</taxon>
    </lineage>
</organism>
<dbReference type="SUPFAM" id="SSF47459">
    <property type="entry name" value="HLH, helix-loop-helix DNA-binding domain"/>
    <property type="match status" value="1"/>
</dbReference>
<dbReference type="PANTHER" id="PTHR45844">
    <property type="entry name" value="TRANSCRIPTION FACTOR BHLH30"/>
    <property type="match status" value="1"/>
</dbReference>
<dbReference type="InterPro" id="IPR011598">
    <property type="entry name" value="bHLH_dom"/>
</dbReference>
<keyword evidence="2" id="KW-0805">Transcription regulation</keyword>
<evidence type="ECO:0000256" key="1">
    <source>
        <dbReference type="ARBA" id="ARBA00005510"/>
    </source>
</evidence>
<dbReference type="SMR" id="A0A2I0WVD7"/>
<evidence type="ECO:0000256" key="4">
    <source>
        <dbReference type="ARBA" id="ARBA00023163"/>
    </source>
</evidence>
<feature type="domain" description="BHLH" evidence="6">
    <location>
        <begin position="61"/>
        <end position="110"/>
    </location>
</feature>
<feature type="compositionally biased region" description="Polar residues" evidence="5">
    <location>
        <begin position="1"/>
        <end position="21"/>
    </location>
</feature>
<dbReference type="Proteomes" id="UP000233837">
    <property type="component" value="Unassembled WGS sequence"/>
</dbReference>
<protein>
    <submittedName>
        <fullName evidence="7">Transcription factor bHLH51</fullName>
    </submittedName>
</protein>
<feature type="region of interest" description="Disordered" evidence="5">
    <location>
        <begin position="1"/>
        <end position="22"/>
    </location>
</feature>
<dbReference type="Gene3D" id="4.10.280.10">
    <property type="entry name" value="Helix-loop-helix DNA-binding domain"/>
    <property type="match status" value="1"/>
</dbReference>
<dbReference type="GO" id="GO:0046983">
    <property type="term" value="F:protein dimerization activity"/>
    <property type="evidence" value="ECO:0007669"/>
    <property type="project" value="InterPro"/>
</dbReference>
<gene>
    <name evidence="7" type="primary">BHLH51</name>
    <name evidence="7" type="ORF">MA16_Dca023381</name>
</gene>
<dbReference type="PANTHER" id="PTHR45844:SF18">
    <property type="entry name" value="TRANSCRIPTION FACTOR BHLH51"/>
    <property type="match status" value="1"/>
</dbReference>
<dbReference type="Pfam" id="PF00010">
    <property type="entry name" value="HLH"/>
    <property type="match status" value="1"/>
</dbReference>
<dbReference type="AlphaFoldDB" id="A0A2I0WVD7"/>
<keyword evidence="4" id="KW-0804">Transcription</keyword>
<dbReference type="STRING" id="906689.A0A2I0WVD7"/>
<name>A0A2I0WVD7_9ASPA</name>
<evidence type="ECO:0000259" key="6">
    <source>
        <dbReference type="PROSITE" id="PS50888"/>
    </source>
</evidence>
<evidence type="ECO:0000313" key="8">
    <source>
        <dbReference type="Proteomes" id="UP000233837"/>
    </source>
</evidence>
<evidence type="ECO:0000256" key="3">
    <source>
        <dbReference type="ARBA" id="ARBA00023125"/>
    </source>
</evidence>